<dbReference type="RefSeq" id="XP_018021584.1">
    <property type="nucleotide sequence ID" value="XM_018166095.2"/>
</dbReference>
<dbReference type="OrthoDB" id="277832at2759"/>
<name>A0A8B7P609_HYAAZ</name>
<reference evidence="4" key="1">
    <citation type="submission" date="2025-08" db="UniProtKB">
        <authorList>
            <consortium name="RefSeq"/>
        </authorList>
    </citation>
    <scope>IDENTIFICATION</scope>
    <source>
        <tissue evidence="4">Whole organism</tissue>
    </source>
</reference>
<dbReference type="Proteomes" id="UP000694843">
    <property type="component" value="Unplaced"/>
</dbReference>
<dbReference type="InterPro" id="IPR047538">
    <property type="entry name" value="KH-I_ASCC1"/>
</dbReference>
<dbReference type="Gene3D" id="3.30.1370.10">
    <property type="entry name" value="K Homology domain, type 1"/>
    <property type="match status" value="1"/>
</dbReference>
<dbReference type="GO" id="GO:0005634">
    <property type="term" value="C:nucleus"/>
    <property type="evidence" value="ECO:0007669"/>
    <property type="project" value="TreeGrafter"/>
</dbReference>
<dbReference type="AlphaFoldDB" id="A0A8B7P609"/>
<dbReference type="InterPro" id="IPR019510">
    <property type="entry name" value="AKAP7-like_phosphoesterase"/>
</dbReference>
<dbReference type="GeneID" id="108677807"/>
<protein>
    <submittedName>
        <fullName evidence="4">Activating signal cointegrator 1 complex subunit 1-like isoform X1</fullName>
    </submittedName>
</protein>
<evidence type="ECO:0000259" key="2">
    <source>
        <dbReference type="SMART" id="SM00322"/>
    </source>
</evidence>
<proteinExistence type="predicted"/>
<dbReference type="InterPro" id="IPR004087">
    <property type="entry name" value="KH_dom"/>
</dbReference>
<dbReference type="OMA" id="CLAHFQT"/>
<dbReference type="PANTHER" id="PTHR13360:SF1">
    <property type="entry name" value="ACTIVATING SIGNAL COINTEGRATOR 1 COMPLEX SUBUNIT 1"/>
    <property type="match status" value="1"/>
</dbReference>
<dbReference type="PANTHER" id="PTHR13360">
    <property type="entry name" value="ACTIVATING SIGNAL COINTEGRATOR 1 COMPLEX SUBUNIT 1"/>
    <property type="match status" value="1"/>
</dbReference>
<dbReference type="CDD" id="cd22419">
    <property type="entry name" value="KH-I_ASCC1"/>
    <property type="match status" value="1"/>
</dbReference>
<dbReference type="SUPFAM" id="SSF54791">
    <property type="entry name" value="Eukaryotic type KH-domain (KH-domain type I)"/>
    <property type="match status" value="1"/>
</dbReference>
<evidence type="ECO:0000313" key="4">
    <source>
        <dbReference type="RefSeq" id="XP_018021584.1"/>
    </source>
</evidence>
<dbReference type="Pfam" id="PF00013">
    <property type="entry name" value="KH_1"/>
    <property type="match status" value="1"/>
</dbReference>
<dbReference type="InterPro" id="IPR004088">
    <property type="entry name" value="KH_dom_type_1"/>
</dbReference>
<dbReference type="KEGG" id="hazt:108677807"/>
<keyword evidence="1" id="KW-0694">RNA-binding</keyword>
<dbReference type="GO" id="GO:0006355">
    <property type="term" value="P:regulation of DNA-templated transcription"/>
    <property type="evidence" value="ECO:0007669"/>
    <property type="project" value="TreeGrafter"/>
</dbReference>
<dbReference type="InterPro" id="IPR036612">
    <property type="entry name" value="KH_dom_type_1_sf"/>
</dbReference>
<dbReference type="GO" id="GO:0006307">
    <property type="term" value="P:DNA alkylation repair"/>
    <property type="evidence" value="ECO:0007669"/>
    <property type="project" value="InterPro"/>
</dbReference>
<sequence length="378" mass="42214">MDILNPSTYWVGKRCYRVLTHHVEASHINYAEEDEYYDEATADSEACEEEASEASEFPIDRLQSGLYRTAWHVPSAFYAYLIGRKGDTRRRLEAETQSNISIPQRGAGATEDIVVTGQSVAKVRAGRLKVALLVEQARQKCSPTHFVSIPATAPNIQERFLQFQREVLEVCGGSLGVQEALFQKSAKLHLTVGVMALMDDSERRHAVQAFTRAVQESARDLPDGVLKLRLKGLHYFTDDPHSVRVLYAGLRACEPSDDFPRPHLPQQLQNLVDNIANLMIKDGVMRKNAGSVTLHMTVMNVSFLDRDEGEAPSQQPGVPHQARTEGFDASHILEKFGDYDFGDLEIKEVHLSLLHSEDPETGYYVTSARLPLAGLQLP</sequence>
<evidence type="ECO:0000313" key="3">
    <source>
        <dbReference type="Proteomes" id="UP000694843"/>
    </source>
</evidence>
<dbReference type="SMART" id="SM00322">
    <property type="entry name" value="KH"/>
    <property type="match status" value="1"/>
</dbReference>
<dbReference type="InterPro" id="IPR009210">
    <property type="entry name" value="ASCC1"/>
</dbReference>
<keyword evidence="3" id="KW-1185">Reference proteome</keyword>
<dbReference type="Pfam" id="PF10469">
    <property type="entry name" value="AKAP7_NLS"/>
    <property type="match status" value="1"/>
</dbReference>
<accession>A0A8B7P609</accession>
<feature type="domain" description="K Homology" evidence="2">
    <location>
        <begin position="65"/>
        <end position="135"/>
    </location>
</feature>
<dbReference type="GO" id="GO:0003723">
    <property type="term" value="F:RNA binding"/>
    <property type="evidence" value="ECO:0007669"/>
    <property type="project" value="UniProtKB-UniRule"/>
</dbReference>
<dbReference type="PIRSF" id="PIRSF027019">
    <property type="entry name" value="Euk_LigT"/>
    <property type="match status" value="1"/>
</dbReference>
<evidence type="ECO:0000256" key="1">
    <source>
        <dbReference type="PROSITE-ProRule" id="PRU00117"/>
    </source>
</evidence>
<organism evidence="3 4">
    <name type="scientific">Hyalella azteca</name>
    <name type="common">Amphipod</name>
    <dbReference type="NCBI Taxonomy" id="294128"/>
    <lineage>
        <taxon>Eukaryota</taxon>
        <taxon>Metazoa</taxon>
        <taxon>Ecdysozoa</taxon>
        <taxon>Arthropoda</taxon>
        <taxon>Crustacea</taxon>
        <taxon>Multicrustacea</taxon>
        <taxon>Malacostraca</taxon>
        <taxon>Eumalacostraca</taxon>
        <taxon>Peracarida</taxon>
        <taxon>Amphipoda</taxon>
        <taxon>Senticaudata</taxon>
        <taxon>Talitrida</taxon>
        <taxon>Talitroidea</taxon>
        <taxon>Hyalellidae</taxon>
        <taxon>Hyalella</taxon>
    </lineage>
</organism>
<gene>
    <name evidence="4" type="primary">LOC108677807</name>
</gene>
<dbReference type="Gene3D" id="3.90.1140.10">
    <property type="entry name" value="Cyclic phosphodiesterase"/>
    <property type="match status" value="1"/>
</dbReference>
<dbReference type="PROSITE" id="PS50084">
    <property type="entry name" value="KH_TYPE_1"/>
    <property type="match status" value="1"/>
</dbReference>